<evidence type="ECO:0000259" key="7">
    <source>
        <dbReference type="Pfam" id="PF01490"/>
    </source>
</evidence>
<name>A0A068UVZ4_COFCA</name>
<dbReference type="PhylomeDB" id="A0A068UVZ4"/>
<feature type="transmembrane region" description="Helical" evidence="6">
    <location>
        <begin position="216"/>
        <end position="234"/>
    </location>
</feature>
<dbReference type="InterPro" id="IPR013057">
    <property type="entry name" value="AA_transpt_TM"/>
</dbReference>
<feature type="domain" description="Amino acid transporter transmembrane" evidence="7">
    <location>
        <begin position="36"/>
        <end position="417"/>
    </location>
</feature>
<feature type="transmembrane region" description="Helical" evidence="6">
    <location>
        <begin position="255"/>
        <end position="279"/>
    </location>
</feature>
<evidence type="ECO:0000256" key="2">
    <source>
        <dbReference type="ARBA" id="ARBA00022692"/>
    </source>
</evidence>
<dbReference type="Gramene" id="CDP11778">
    <property type="protein sequence ID" value="CDP11778"/>
    <property type="gene ID" value="GSCOC_T00035011001"/>
</dbReference>
<organism evidence="8 9">
    <name type="scientific">Coffea canephora</name>
    <name type="common">Robusta coffee</name>
    <dbReference type="NCBI Taxonomy" id="49390"/>
    <lineage>
        <taxon>Eukaryota</taxon>
        <taxon>Viridiplantae</taxon>
        <taxon>Streptophyta</taxon>
        <taxon>Embryophyta</taxon>
        <taxon>Tracheophyta</taxon>
        <taxon>Spermatophyta</taxon>
        <taxon>Magnoliopsida</taxon>
        <taxon>eudicotyledons</taxon>
        <taxon>Gunneridae</taxon>
        <taxon>Pentapetalae</taxon>
        <taxon>asterids</taxon>
        <taxon>lamiids</taxon>
        <taxon>Gentianales</taxon>
        <taxon>Rubiaceae</taxon>
        <taxon>Ixoroideae</taxon>
        <taxon>Gardenieae complex</taxon>
        <taxon>Bertiereae - Coffeeae clade</taxon>
        <taxon>Coffeeae</taxon>
        <taxon>Coffea</taxon>
    </lineage>
</organism>
<feature type="transmembrane region" description="Helical" evidence="6">
    <location>
        <begin position="146"/>
        <end position="169"/>
    </location>
</feature>
<dbReference type="STRING" id="49390.A0A068UVZ4"/>
<evidence type="ECO:0000256" key="3">
    <source>
        <dbReference type="ARBA" id="ARBA00022970"/>
    </source>
</evidence>
<dbReference type="GO" id="GO:0015179">
    <property type="term" value="F:L-amino acid transmembrane transporter activity"/>
    <property type="evidence" value="ECO:0007669"/>
    <property type="project" value="TreeGrafter"/>
</dbReference>
<protein>
    <recommendedName>
        <fullName evidence="7">Amino acid transporter transmembrane domain-containing protein</fullName>
    </recommendedName>
</protein>
<dbReference type="FunCoup" id="A0A068UVZ4">
    <property type="interactions" value="210"/>
</dbReference>
<accession>A0A068UVZ4</accession>
<keyword evidence="5 6" id="KW-0472">Membrane</keyword>
<dbReference type="GO" id="GO:0005774">
    <property type="term" value="C:vacuolar membrane"/>
    <property type="evidence" value="ECO:0007669"/>
    <property type="project" value="TreeGrafter"/>
</dbReference>
<feature type="transmembrane region" description="Helical" evidence="6">
    <location>
        <begin position="364"/>
        <end position="383"/>
    </location>
</feature>
<keyword evidence="4 6" id="KW-1133">Transmembrane helix</keyword>
<feature type="transmembrane region" description="Helical" evidence="6">
    <location>
        <begin position="181"/>
        <end position="204"/>
    </location>
</feature>
<keyword evidence="9" id="KW-1185">Reference proteome</keyword>
<dbReference type="OMA" id="QRCMDSD"/>
<feature type="transmembrane region" description="Helical" evidence="6">
    <location>
        <begin position="338"/>
        <end position="358"/>
    </location>
</feature>
<dbReference type="InParanoid" id="A0A068UVZ4"/>
<dbReference type="PANTHER" id="PTHR22950:SF705">
    <property type="entry name" value="AMINO ACID TRANSPORTER AVT1I-LIKE"/>
    <property type="match status" value="1"/>
</dbReference>
<comment type="subcellular location">
    <subcellularLocation>
        <location evidence="1">Membrane</location>
        <topology evidence="1">Multi-pass membrane protein</topology>
    </subcellularLocation>
</comment>
<proteinExistence type="predicted"/>
<feature type="transmembrane region" description="Helical" evidence="6">
    <location>
        <begin position="115"/>
        <end position="134"/>
    </location>
</feature>
<keyword evidence="3" id="KW-0029">Amino-acid transport</keyword>
<evidence type="ECO:0000256" key="6">
    <source>
        <dbReference type="SAM" id="Phobius"/>
    </source>
</evidence>
<sequence>MDETAENSHSIAIPLLDGANESNELKPEGHLSTLGSTSFWKTCFHGVNSLSGVGILSVPYALSSGGWLSLFLLFIIACSTLYTGFLIQRCMDLETTIRTFPDIGQRAFGAKGRTLVSIIMNAELYLVATGFLIIEGDNLSNLFPDVGFAIGGFNIGARQSFVIMVGLIILPTVWLNNMNILSYVSASGVVASVVLLCSILWTGAFDGIGFHEKGRLVGWSGIPTAASLYAFCYCSHPVFPTLYTSMRNRRQFPKVLLLCFFFCTLTYALMAILGYLMFGSKVHSQITLDLPTNKISSKVAIYTTLVNPIAKYALMVTPIVDAIENRLLSGHKKRSDSLLIRTCLVFSTVIIAVAIPFFGQLMSLVGAFLSITASVILPSLCFLKISGTHQRFNLEFLIITGMVLMGTAIMITGTYTSLLELIINFAM</sequence>
<evidence type="ECO:0000313" key="8">
    <source>
        <dbReference type="EMBL" id="CDP11778.1"/>
    </source>
</evidence>
<evidence type="ECO:0000256" key="4">
    <source>
        <dbReference type="ARBA" id="ARBA00022989"/>
    </source>
</evidence>
<dbReference type="AlphaFoldDB" id="A0A068UVZ4"/>
<feature type="transmembrane region" description="Helical" evidence="6">
    <location>
        <begin position="299"/>
        <end position="317"/>
    </location>
</feature>
<reference evidence="9" key="1">
    <citation type="journal article" date="2014" name="Science">
        <title>The coffee genome provides insight into the convergent evolution of caffeine biosynthesis.</title>
        <authorList>
            <person name="Denoeud F."/>
            <person name="Carretero-Paulet L."/>
            <person name="Dereeper A."/>
            <person name="Droc G."/>
            <person name="Guyot R."/>
            <person name="Pietrella M."/>
            <person name="Zheng C."/>
            <person name="Alberti A."/>
            <person name="Anthony F."/>
            <person name="Aprea G."/>
            <person name="Aury J.M."/>
            <person name="Bento P."/>
            <person name="Bernard M."/>
            <person name="Bocs S."/>
            <person name="Campa C."/>
            <person name="Cenci A."/>
            <person name="Combes M.C."/>
            <person name="Crouzillat D."/>
            <person name="Da Silva C."/>
            <person name="Daddiego L."/>
            <person name="De Bellis F."/>
            <person name="Dussert S."/>
            <person name="Garsmeur O."/>
            <person name="Gayraud T."/>
            <person name="Guignon V."/>
            <person name="Jahn K."/>
            <person name="Jamilloux V."/>
            <person name="Joet T."/>
            <person name="Labadie K."/>
            <person name="Lan T."/>
            <person name="Leclercq J."/>
            <person name="Lepelley M."/>
            <person name="Leroy T."/>
            <person name="Li L.T."/>
            <person name="Librado P."/>
            <person name="Lopez L."/>
            <person name="Munoz A."/>
            <person name="Noel B."/>
            <person name="Pallavicini A."/>
            <person name="Perrotta G."/>
            <person name="Poncet V."/>
            <person name="Pot D."/>
            <person name="Priyono X."/>
            <person name="Rigoreau M."/>
            <person name="Rouard M."/>
            <person name="Rozas J."/>
            <person name="Tranchant-Dubreuil C."/>
            <person name="VanBuren R."/>
            <person name="Zhang Q."/>
            <person name="Andrade A.C."/>
            <person name="Argout X."/>
            <person name="Bertrand B."/>
            <person name="de Kochko A."/>
            <person name="Graziosi G."/>
            <person name="Henry R.J."/>
            <person name="Jayarama X."/>
            <person name="Ming R."/>
            <person name="Nagai C."/>
            <person name="Rounsley S."/>
            <person name="Sankoff D."/>
            <person name="Giuliano G."/>
            <person name="Albert V.A."/>
            <person name="Wincker P."/>
            <person name="Lashermes P."/>
        </authorList>
    </citation>
    <scope>NUCLEOTIDE SEQUENCE [LARGE SCALE GENOMIC DNA]</scope>
    <source>
        <strain evidence="9">cv. DH200-94</strain>
    </source>
</reference>
<evidence type="ECO:0000256" key="5">
    <source>
        <dbReference type="ARBA" id="ARBA00023136"/>
    </source>
</evidence>
<keyword evidence="2 6" id="KW-0812">Transmembrane</keyword>
<dbReference type="EMBL" id="HG739144">
    <property type="protein sequence ID" value="CDP11778.1"/>
    <property type="molecule type" value="Genomic_DNA"/>
</dbReference>
<gene>
    <name evidence="8" type="ORF">GSCOC_T00035011001</name>
</gene>
<evidence type="ECO:0000256" key="1">
    <source>
        <dbReference type="ARBA" id="ARBA00004141"/>
    </source>
</evidence>
<evidence type="ECO:0000313" key="9">
    <source>
        <dbReference type="Proteomes" id="UP000295252"/>
    </source>
</evidence>
<dbReference type="Pfam" id="PF01490">
    <property type="entry name" value="Aa_trans"/>
    <property type="match status" value="1"/>
</dbReference>
<feature type="transmembrane region" description="Helical" evidence="6">
    <location>
        <begin position="395"/>
        <end position="418"/>
    </location>
</feature>
<dbReference type="OrthoDB" id="655540at2759"/>
<feature type="transmembrane region" description="Helical" evidence="6">
    <location>
        <begin position="66"/>
        <end position="87"/>
    </location>
</feature>
<dbReference type="PANTHER" id="PTHR22950">
    <property type="entry name" value="AMINO ACID TRANSPORTER"/>
    <property type="match status" value="1"/>
</dbReference>
<dbReference type="Proteomes" id="UP000295252">
    <property type="component" value="Chromosome VII"/>
</dbReference>
<keyword evidence="3" id="KW-0813">Transport</keyword>